<comment type="caution">
    <text evidence="6">The sequence shown here is derived from an EMBL/GenBank/DDBJ whole genome shotgun (WGS) entry which is preliminary data.</text>
</comment>
<dbReference type="PANTHER" id="PTHR43416:SF5">
    <property type="entry name" value="DIHYDROLIPOYLLYSINE-RESIDUE SUCCINYLTRANSFERASE COMPONENT OF 2-OXOGLUTARATE DEHYDROGENASE COMPLEX, MITOCHONDRIAL"/>
    <property type="match status" value="1"/>
</dbReference>
<evidence type="ECO:0000313" key="7">
    <source>
        <dbReference type="Proteomes" id="UP000018837"/>
    </source>
</evidence>
<feature type="compositionally biased region" description="Low complexity" evidence="4">
    <location>
        <begin position="122"/>
        <end position="131"/>
    </location>
</feature>
<dbReference type="SUPFAM" id="SSF51230">
    <property type="entry name" value="Single hybrid motif"/>
    <property type="match status" value="1"/>
</dbReference>
<dbReference type="Proteomes" id="UP000018837">
    <property type="component" value="Unassembled WGS sequence"/>
</dbReference>
<dbReference type="GO" id="GO:0004149">
    <property type="term" value="F:dihydrolipoyllysine-residue succinyltransferase activity"/>
    <property type="evidence" value="ECO:0007669"/>
    <property type="project" value="TreeGrafter"/>
</dbReference>
<organism evidence="6 7">
    <name type="scientific">Tannerella sp. oral taxon BU063 isolate Cell 2</name>
    <dbReference type="NCBI Taxonomy" id="1411148"/>
    <lineage>
        <taxon>Bacteria</taxon>
        <taxon>Pseudomonadati</taxon>
        <taxon>Bacteroidota</taxon>
        <taxon>Bacteroidia</taxon>
        <taxon>Bacteroidales</taxon>
        <taxon>Tannerellaceae</taxon>
        <taxon>Tannerella</taxon>
    </lineage>
</organism>
<proteinExistence type="inferred from homology"/>
<dbReference type="Pfam" id="PF00364">
    <property type="entry name" value="Biotin_lipoyl"/>
    <property type="match status" value="1"/>
</dbReference>
<evidence type="ECO:0000256" key="1">
    <source>
        <dbReference type="ARBA" id="ARBA00001938"/>
    </source>
</evidence>
<feature type="region of interest" description="Disordered" evidence="4">
    <location>
        <begin position="91"/>
        <end position="197"/>
    </location>
</feature>
<dbReference type="InterPro" id="IPR050537">
    <property type="entry name" value="2-oxoacid_dehydrogenase"/>
</dbReference>
<feature type="compositionally biased region" description="Low complexity" evidence="4">
    <location>
        <begin position="91"/>
        <end position="100"/>
    </location>
</feature>
<dbReference type="InterPro" id="IPR000089">
    <property type="entry name" value="Biotin_lipoyl"/>
</dbReference>
<feature type="compositionally biased region" description="Pro residues" evidence="4">
    <location>
        <begin position="132"/>
        <end position="163"/>
    </location>
</feature>
<evidence type="ECO:0000256" key="3">
    <source>
        <dbReference type="ARBA" id="ARBA00022823"/>
    </source>
</evidence>
<comment type="cofactor">
    <cofactor evidence="1">
        <name>(R)-lipoate</name>
        <dbReference type="ChEBI" id="CHEBI:83088"/>
    </cofactor>
</comment>
<feature type="compositionally biased region" description="Pro residues" evidence="4">
    <location>
        <begin position="101"/>
        <end position="121"/>
    </location>
</feature>
<name>W2C810_9BACT</name>
<dbReference type="CDD" id="cd06849">
    <property type="entry name" value="lipoyl_domain"/>
    <property type="match status" value="1"/>
</dbReference>
<sequence>MSLEVKIPSVGESITSGLLSVWHKNDGDTVAAGDALLTLETDKVSSEIQAEQGGVLRIKVPAGTDVKIGEVVALIEEGAAGSAKVEPKAAKPALPAATPAKPAPPASAPPAAPAVPPPAPAPVAQQAANVPLDPPTPAPAPPPEPAPAPVTPPPAAPAKPAMPIPARTQSASSFSIPKGTASPEAVPRLSLEGSNPIPKKSKWGCSSVIVLLGAAGGVVWWALA</sequence>
<evidence type="ECO:0000313" key="6">
    <source>
        <dbReference type="EMBL" id="ETK02627.1"/>
    </source>
</evidence>
<keyword evidence="3" id="KW-0450">Lipoyl</keyword>
<dbReference type="AlphaFoldDB" id="W2C810"/>
<feature type="domain" description="Lipoyl-binding" evidence="5">
    <location>
        <begin position="2"/>
        <end position="76"/>
    </location>
</feature>
<evidence type="ECO:0000256" key="4">
    <source>
        <dbReference type="SAM" id="MobiDB-lite"/>
    </source>
</evidence>
<gene>
    <name evidence="6" type="ORF">N425_03245</name>
</gene>
<dbReference type="GO" id="GO:0006099">
    <property type="term" value="P:tricarboxylic acid cycle"/>
    <property type="evidence" value="ECO:0007669"/>
    <property type="project" value="TreeGrafter"/>
</dbReference>
<dbReference type="EMBL" id="AYUF01000313">
    <property type="protein sequence ID" value="ETK02627.1"/>
    <property type="molecule type" value="Genomic_DNA"/>
</dbReference>
<evidence type="ECO:0000256" key="2">
    <source>
        <dbReference type="ARBA" id="ARBA00007317"/>
    </source>
</evidence>
<dbReference type="PROSITE" id="PS50968">
    <property type="entry name" value="BIOTINYL_LIPOYL"/>
    <property type="match status" value="1"/>
</dbReference>
<dbReference type="PROSITE" id="PS00189">
    <property type="entry name" value="LIPOYL"/>
    <property type="match status" value="1"/>
</dbReference>
<evidence type="ECO:0000259" key="5">
    <source>
        <dbReference type="PROSITE" id="PS50968"/>
    </source>
</evidence>
<reference evidence="6 7" key="1">
    <citation type="submission" date="2013-11" db="EMBL/GenBank/DDBJ databases">
        <title>Single cell genomics of uncultured Tannerella BU063 (oral taxon 286).</title>
        <authorList>
            <person name="Beall C.J."/>
            <person name="Campbell A.G."/>
            <person name="Griffen A.L."/>
            <person name="Podar M."/>
            <person name="Leys E.J."/>
        </authorList>
    </citation>
    <scope>NUCLEOTIDE SEQUENCE [LARGE SCALE GENOMIC DNA]</scope>
    <source>
        <strain evidence="6">Cell 2</strain>
    </source>
</reference>
<accession>W2C810</accession>
<protein>
    <recommendedName>
        <fullName evidence="5">Lipoyl-binding domain-containing protein</fullName>
    </recommendedName>
</protein>
<dbReference type="InterPro" id="IPR011053">
    <property type="entry name" value="Single_hybrid_motif"/>
</dbReference>
<dbReference type="InterPro" id="IPR003016">
    <property type="entry name" value="2-oxoA_DH_lipoyl-BS"/>
</dbReference>
<dbReference type="Gene3D" id="2.40.50.100">
    <property type="match status" value="1"/>
</dbReference>
<comment type="similarity">
    <text evidence="2">Belongs to the 2-oxoacid dehydrogenase family.</text>
</comment>
<dbReference type="PANTHER" id="PTHR43416">
    <property type="entry name" value="DIHYDROLIPOYLLYSINE-RESIDUE SUCCINYLTRANSFERASE COMPONENT OF 2-OXOGLUTARATE DEHYDROGENASE COMPLEX, MITOCHONDRIAL-RELATED"/>
    <property type="match status" value="1"/>
</dbReference>